<sequence>MATPQPGPPALPRIQLSMMPQLAEARSQDDDWTGTSDAAARRRAQTRLSNRAYRKRKALAKKAQASTTLTEELVKPELIVECWDMKHEVVFKIPESRIKCLYDAKQPMMPDALKQKRFNTFFPLCPDHLITLLQLNAVRALAMNRTLISGILTTPLDCEEEVFHVLPYPANPHLLPPALLPTFLQQTVPHSDWIDIFPCPEARDALIRAVGTFDEDDMWADCVGGLFEGYPDNEIERRGVIAWSPPWDIRGWEASEGFIRKWGWIFQGLPTLFEATNGWRMQRGEEPFRQEDFPEYESMPTTSIP</sequence>
<protein>
    <recommendedName>
        <fullName evidence="4">BZIP domain-containing protein</fullName>
    </recommendedName>
</protein>
<gene>
    <name evidence="2" type="ORF">B0I35DRAFT_414296</name>
</gene>
<evidence type="ECO:0000313" key="2">
    <source>
        <dbReference type="EMBL" id="KAH7304717.1"/>
    </source>
</evidence>
<dbReference type="Proteomes" id="UP000813444">
    <property type="component" value="Unassembled WGS sequence"/>
</dbReference>
<dbReference type="Pfam" id="PF11905">
    <property type="entry name" value="DUF3425"/>
    <property type="match status" value="1"/>
</dbReference>
<dbReference type="PANTHER" id="PTHR38116">
    <property type="entry name" value="CHROMOSOME 7, WHOLE GENOME SHOTGUN SEQUENCE"/>
    <property type="match status" value="1"/>
</dbReference>
<dbReference type="AlphaFoldDB" id="A0A8K0SD17"/>
<organism evidence="2 3">
    <name type="scientific">Stachybotrys elegans</name>
    <dbReference type="NCBI Taxonomy" id="80388"/>
    <lineage>
        <taxon>Eukaryota</taxon>
        <taxon>Fungi</taxon>
        <taxon>Dikarya</taxon>
        <taxon>Ascomycota</taxon>
        <taxon>Pezizomycotina</taxon>
        <taxon>Sordariomycetes</taxon>
        <taxon>Hypocreomycetidae</taxon>
        <taxon>Hypocreales</taxon>
        <taxon>Stachybotryaceae</taxon>
        <taxon>Stachybotrys</taxon>
    </lineage>
</organism>
<dbReference type="PANTHER" id="PTHR38116:SF1">
    <property type="entry name" value="BZIP DOMAIN-CONTAINING PROTEIN"/>
    <property type="match status" value="1"/>
</dbReference>
<accession>A0A8K0SD17</accession>
<evidence type="ECO:0000313" key="3">
    <source>
        <dbReference type="Proteomes" id="UP000813444"/>
    </source>
</evidence>
<dbReference type="EMBL" id="JAGPNK010000021">
    <property type="protein sequence ID" value="KAH7304717.1"/>
    <property type="molecule type" value="Genomic_DNA"/>
</dbReference>
<dbReference type="InterPro" id="IPR021833">
    <property type="entry name" value="DUF3425"/>
</dbReference>
<dbReference type="OrthoDB" id="2245989at2759"/>
<reference evidence="2" key="1">
    <citation type="journal article" date="2021" name="Nat. Commun.">
        <title>Genetic determinants of endophytism in the Arabidopsis root mycobiome.</title>
        <authorList>
            <person name="Mesny F."/>
            <person name="Miyauchi S."/>
            <person name="Thiergart T."/>
            <person name="Pickel B."/>
            <person name="Atanasova L."/>
            <person name="Karlsson M."/>
            <person name="Huettel B."/>
            <person name="Barry K.W."/>
            <person name="Haridas S."/>
            <person name="Chen C."/>
            <person name="Bauer D."/>
            <person name="Andreopoulos W."/>
            <person name="Pangilinan J."/>
            <person name="LaButti K."/>
            <person name="Riley R."/>
            <person name="Lipzen A."/>
            <person name="Clum A."/>
            <person name="Drula E."/>
            <person name="Henrissat B."/>
            <person name="Kohler A."/>
            <person name="Grigoriev I.V."/>
            <person name="Martin F.M."/>
            <person name="Hacquard S."/>
        </authorList>
    </citation>
    <scope>NUCLEOTIDE SEQUENCE</scope>
    <source>
        <strain evidence="2">MPI-CAGE-CH-0235</strain>
    </source>
</reference>
<feature type="region of interest" description="Disordered" evidence="1">
    <location>
        <begin position="22"/>
        <end position="47"/>
    </location>
</feature>
<name>A0A8K0SD17_9HYPO</name>
<evidence type="ECO:0000256" key="1">
    <source>
        <dbReference type="SAM" id="MobiDB-lite"/>
    </source>
</evidence>
<evidence type="ECO:0008006" key="4">
    <source>
        <dbReference type="Google" id="ProtNLM"/>
    </source>
</evidence>
<proteinExistence type="predicted"/>
<comment type="caution">
    <text evidence="2">The sequence shown here is derived from an EMBL/GenBank/DDBJ whole genome shotgun (WGS) entry which is preliminary data.</text>
</comment>
<keyword evidence="3" id="KW-1185">Reference proteome</keyword>